<feature type="region of interest" description="Disordered" evidence="2">
    <location>
        <begin position="514"/>
        <end position="541"/>
    </location>
</feature>
<gene>
    <name evidence="3" type="ORF">DSTB1V02_LOCUS3548</name>
</gene>
<proteinExistence type="predicted"/>
<dbReference type="Proteomes" id="UP000677054">
    <property type="component" value="Unassembled WGS sequence"/>
</dbReference>
<evidence type="ECO:0000313" key="3">
    <source>
        <dbReference type="EMBL" id="CAD7243632.1"/>
    </source>
</evidence>
<dbReference type="EMBL" id="LR899985">
    <property type="protein sequence ID" value="CAD7243632.1"/>
    <property type="molecule type" value="Genomic_DNA"/>
</dbReference>
<evidence type="ECO:0000256" key="1">
    <source>
        <dbReference type="SAM" id="Coils"/>
    </source>
</evidence>
<dbReference type="Gene3D" id="1.10.10.2590">
    <property type="entry name" value="BEN domain"/>
    <property type="match status" value="1"/>
</dbReference>
<name>A0A7R8X530_9CRUS</name>
<feature type="coiled-coil region" evidence="1">
    <location>
        <begin position="298"/>
        <end position="353"/>
    </location>
</feature>
<feature type="region of interest" description="Disordered" evidence="2">
    <location>
        <begin position="20"/>
        <end position="43"/>
    </location>
</feature>
<feature type="compositionally biased region" description="Basic residues" evidence="2">
    <location>
        <begin position="27"/>
        <end position="39"/>
    </location>
</feature>
<organism evidence="3">
    <name type="scientific">Darwinula stevensoni</name>
    <dbReference type="NCBI Taxonomy" id="69355"/>
    <lineage>
        <taxon>Eukaryota</taxon>
        <taxon>Metazoa</taxon>
        <taxon>Ecdysozoa</taxon>
        <taxon>Arthropoda</taxon>
        <taxon>Crustacea</taxon>
        <taxon>Oligostraca</taxon>
        <taxon>Ostracoda</taxon>
        <taxon>Podocopa</taxon>
        <taxon>Podocopida</taxon>
        <taxon>Darwinulocopina</taxon>
        <taxon>Darwinuloidea</taxon>
        <taxon>Darwinulidae</taxon>
        <taxon>Darwinula</taxon>
    </lineage>
</organism>
<keyword evidence="1" id="KW-0175">Coiled coil</keyword>
<reference evidence="3" key="1">
    <citation type="submission" date="2020-11" db="EMBL/GenBank/DDBJ databases">
        <authorList>
            <person name="Tran Van P."/>
        </authorList>
    </citation>
    <scope>NUCLEOTIDE SEQUENCE</scope>
</reference>
<dbReference type="OrthoDB" id="10676214at2759"/>
<feature type="coiled-coil region" evidence="1">
    <location>
        <begin position="187"/>
        <end position="214"/>
    </location>
</feature>
<feature type="region of interest" description="Disordered" evidence="2">
    <location>
        <begin position="232"/>
        <end position="251"/>
    </location>
</feature>
<accession>A0A7R8X530</accession>
<dbReference type="EMBL" id="CAJPEV010000468">
    <property type="protein sequence ID" value="CAG0885594.1"/>
    <property type="molecule type" value="Genomic_DNA"/>
</dbReference>
<sequence>MSGLRGPYYKWLRDMTEGKTSKVPYTTKRRNELKRRKSQKERDRINWPEHHIEDSKIILPIHQPINTCEETGPSGQTEQFSDGGNEAHPEIDSCDFNDEGIQFHNAYDTLEEMEEEPYQEKSKFQCVIHWTESNQVSIVPLDCVVDEEMINDPEREGLIYHGAVGGHPPEGGWAKYPGKVLLCSDNKAEIKRKLDSAAARIDRVRHKQEQARRDKRMQKELTETLSIPQTQGKDNINMIGKGGGLKRKRSGDDMAKDVLQKSAKYTNALKLQESDFKTWNQIECVKSDDDDDDDDATIQKIICENQRLKKESDTLKKELHQQRELVSTFSGSNERLLKEVAILRDANLQLQEKLPSFTCKLEALVNSCLAASNHASPGQRQNVIAGSSALSMPGSPCNLPGQALMQPSTPPEGEARVEEDKAYVELVSELNEYTPPQEFMEEMAAETHWEKCVLKMMAGLFTPDELRRCTPKGGNGREALDQKKMKFIEGYVCKRFLVSKAVVTLKARQKCKDARQGMKKKKVQRESQDESEGRSHRNILC</sequence>
<dbReference type="AlphaFoldDB" id="A0A7R8X530"/>
<evidence type="ECO:0000313" key="4">
    <source>
        <dbReference type="Proteomes" id="UP000677054"/>
    </source>
</evidence>
<evidence type="ECO:0008006" key="5">
    <source>
        <dbReference type="Google" id="ProtNLM"/>
    </source>
</evidence>
<evidence type="ECO:0000256" key="2">
    <source>
        <dbReference type="SAM" id="MobiDB-lite"/>
    </source>
</evidence>
<feature type="compositionally biased region" description="Basic and acidic residues" evidence="2">
    <location>
        <begin position="524"/>
        <end position="535"/>
    </location>
</feature>
<protein>
    <recommendedName>
        <fullName evidence="5">BEN domain-containing protein</fullName>
    </recommendedName>
</protein>
<keyword evidence="4" id="KW-1185">Reference proteome</keyword>